<evidence type="ECO:0000313" key="2">
    <source>
        <dbReference type="EMBL" id="ADL18896.1"/>
    </source>
</evidence>
<dbReference type="InParanoid" id="D9Q0Q8"/>
<feature type="domain" description="ArnR1-like winged helix-turn-helix" evidence="1">
    <location>
        <begin position="11"/>
        <end position="88"/>
    </location>
</feature>
<dbReference type="Pfam" id="PF14947">
    <property type="entry name" value="HTH_45"/>
    <property type="match status" value="1"/>
</dbReference>
<dbReference type="InterPro" id="IPR038723">
    <property type="entry name" value="ArnR1-like_HTH"/>
</dbReference>
<dbReference type="EMBL" id="CP001742">
    <property type="protein sequence ID" value="ADL18896.1"/>
    <property type="molecule type" value="Genomic_DNA"/>
</dbReference>
<protein>
    <recommendedName>
        <fullName evidence="1">ArnR1-like winged helix-turn-helix domain-containing protein</fullName>
    </recommendedName>
</protein>
<dbReference type="STRING" id="666510.ASAC_0489"/>
<dbReference type="InterPro" id="IPR036390">
    <property type="entry name" value="WH_DNA-bd_sf"/>
</dbReference>
<evidence type="ECO:0000313" key="3">
    <source>
        <dbReference type="Proteomes" id="UP000000346"/>
    </source>
</evidence>
<evidence type="ECO:0000259" key="1">
    <source>
        <dbReference type="Pfam" id="PF14947"/>
    </source>
</evidence>
<dbReference type="SUPFAM" id="SSF46785">
    <property type="entry name" value="Winged helix' DNA-binding domain"/>
    <property type="match status" value="1"/>
</dbReference>
<dbReference type="Proteomes" id="UP000000346">
    <property type="component" value="Chromosome"/>
</dbReference>
<accession>D9Q0Q8</accession>
<dbReference type="Gene3D" id="1.10.10.10">
    <property type="entry name" value="Winged helix-like DNA-binding domain superfamily/Winged helix DNA-binding domain"/>
    <property type="match status" value="1"/>
</dbReference>
<dbReference type="HOGENOM" id="CLU_159725_1_0_2"/>
<name>D9Q0Q8_ACIS3</name>
<dbReference type="KEGG" id="asc:ASAC_0489"/>
<dbReference type="InterPro" id="IPR036388">
    <property type="entry name" value="WH-like_DNA-bd_sf"/>
</dbReference>
<organism evidence="2 3">
    <name type="scientific">Acidilobus saccharovorans (strain DSM 16705 / JCM 18335 / VKM B-2471 / 345-15)</name>
    <dbReference type="NCBI Taxonomy" id="666510"/>
    <lineage>
        <taxon>Archaea</taxon>
        <taxon>Thermoproteota</taxon>
        <taxon>Thermoprotei</taxon>
        <taxon>Acidilobales</taxon>
        <taxon>Acidilobaceae</taxon>
        <taxon>Acidilobus</taxon>
    </lineage>
</organism>
<gene>
    <name evidence="2" type="ordered locus">ASAC_0489</name>
</gene>
<dbReference type="eggNOG" id="arCOG01055">
    <property type="taxonomic scope" value="Archaea"/>
</dbReference>
<dbReference type="AlphaFoldDB" id="D9Q0Q8"/>
<sequence length="98" mass="11594">MEQVLSRSPPRSRLKIYYDVLKSIADENGRARFSHVLSSANLPYDRFIMYLSELEEKGFIIEERGNDGNYLVLTEKGMNFYRELRRMDYFLRGFGLSL</sequence>
<proteinExistence type="predicted"/>
<reference evidence="2 3" key="1">
    <citation type="journal article" date="2010" name="Appl. Environ. Microbiol.">
        <title>The genome sequence of the crenarchaeon Acidilobus saccharovorans supports a new order, Acidilobales, and suggests an important ecological role in terrestrial acidic hot springs.</title>
        <authorList>
            <person name="Mardanov A.V."/>
            <person name="Svetlitchnyi V.A."/>
            <person name="Beletsky A.V."/>
            <person name="Prokofeva M.I."/>
            <person name="Bonch-Osmolovskaya E.A."/>
            <person name="Ravin N.V."/>
            <person name="Skryabin K.G."/>
        </authorList>
    </citation>
    <scope>NUCLEOTIDE SEQUENCE [LARGE SCALE GENOMIC DNA]</scope>
    <source>
        <strain evidence="3">DSM 16705 / JCM 18335 / VKM B-2471 / 345-15</strain>
    </source>
</reference>
<keyword evidence="3" id="KW-1185">Reference proteome</keyword>